<organism evidence="1 2">
    <name type="scientific">Ficus carica</name>
    <name type="common">Common fig</name>
    <dbReference type="NCBI Taxonomy" id="3494"/>
    <lineage>
        <taxon>Eukaryota</taxon>
        <taxon>Viridiplantae</taxon>
        <taxon>Streptophyta</taxon>
        <taxon>Embryophyta</taxon>
        <taxon>Tracheophyta</taxon>
        <taxon>Spermatophyta</taxon>
        <taxon>Magnoliopsida</taxon>
        <taxon>eudicotyledons</taxon>
        <taxon>Gunneridae</taxon>
        <taxon>Pentapetalae</taxon>
        <taxon>rosids</taxon>
        <taxon>fabids</taxon>
        <taxon>Rosales</taxon>
        <taxon>Moraceae</taxon>
        <taxon>Ficeae</taxon>
        <taxon>Ficus</taxon>
    </lineage>
</organism>
<dbReference type="Proteomes" id="UP001187192">
    <property type="component" value="Unassembled WGS sequence"/>
</dbReference>
<sequence length="99" mass="10978">MSIQLGGGGWHRSRNKDRYSDRYRASDVRWCKIMSVACFATILLSACTKRVASSIGRPSQRGIGHGWESVTRASTSDPDGGLLEVSRGELIWGLTAHWR</sequence>
<name>A0AA88JFH3_FICCA</name>
<protein>
    <submittedName>
        <fullName evidence="1">Uncharacterized protein</fullName>
    </submittedName>
</protein>
<dbReference type="AlphaFoldDB" id="A0AA88JFH3"/>
<comment type="caution">
    <text evidence="1">The sequence shown here is derived from an EMBL/GenBank/DDBJ whole genome shotgun (WGS) entry which is preliminary data.</text>
</comment>
<keyword evidence="2" id="KW-1185">Reference proteome</keyword>
<reference evidence="1" key="1">
    <citation type="submission" date="2023-07" db="EMBL/GenBank/DDBJ databases">
        <title>draft genome sequence of fig (Ficus carica).</title>
        <authorList>
            <person name="Takahashi T."/>
            <person name="Nishimura K."/>
        </authorList>
    </citation>
    <scope>NUCLEOTIDE SEQUENCE</scope>
</reference>
<dbReference type="EMBL" id="BTGU01001198">
    <property type="protein sequence ID" value="GMN70627.1"/>
    <property type="molecule type" value="Genomic_DNA"/>
</dbReference>
<accession>A0AA88JFH3</accession>
<gene>
    <name evidence="1" type="ORF">TIFTF001_039668</name>
</gene>
<evidence type="ECO:0000313" key="2">
    <source>
        <dbReference type="Proteomes" id="UP001187192"/>
    </source>
</evidence>
<proteinExistence type="predicted"/>
<evidence type="ECO:0000313" key="1">
    <source>
        <dbReference type="EMBL" id="GMN70627.1"/>
    </source>
</evidence>